<name>A0A0H3WRU7_9BURK</name>
<dbReference type="EMBL" id="CP011807">
    <property type="protein sequence ID" value="AKM29266.1"/>
    <property type="molecule type" value="Genomic_DNA"/>
</dbReference>
<reference evidence="1" key="1">
    <citation type="submission" date="2016-06" db="EMBL/GenBank/DDBJ databases">
        <title>Complete Genome Sequence of Pandoraea faecigallinarum DSM-23572.</title>
        <authorList>
            <person name="Yong D."/>
            <person name="Ee R."/>
            <person name="Lim Y.-L."/>
            <person name="Yin W.-F."/>
            <person name="Chan K.-G."/>
        </authorList>
    </citation>
    <scope>NUCLEOTIDE SEQUENCE</scope>
    <source>
        <strain evidence="1">DSM 23572</strain>
    </source>
</reference>
<gene>
    <name evidence="1" type="ORF">AB870_02670</name>
</gene>
<dbReference type="InterPro" id="IPR008018">
    <property type="entry name" value="Phage_tail_attach_FII"/>
</dbReference>
<dbReference type="Pfam" id="PF05354">
    <property type="entry name" value="Phage_attach"/>
    <property type="match status" value="1"/>
</dbReference>
<dbReference type="OrthoDB" id="8595390at2"/>
<evidence type="ECO:0000313" key="1">
    <source>
        <dbReference type="EMBL" id="AKM29266.1"/>
    </source>
</evidence>
<dbReference type="GO" id="GO:0019068">
    <property type="term" value="P:virion assembly"/>
    <property type="evidence" value="ECO:0007669"/>
    <property type="project" value="InterPro"/>
</dbReference>
<dbReference type="KEGG" id="pfg:AB870_02670"/>
<dbReference type="Gene3D" id="2.40.10.180">
    <property type="entry name" value="Phage tail proteins"/>
    <property type="match status" value="1"/>
</dbReference>
<keyword evidence="2" id="KW-1185">Reference proteome</keyword>
<organism evidence="1 2">
    <name type="scientific">Pandoraea faecigallinarum</name>
    <dbReference type="NCBI Taxonomy" id="656179"/>
    <lineage>
        <taxon>Bacteria</taxon>
        <taxon>Pseudomonadati</taxon>
        <taxon>Pseudomonadota</taxon>
        <taxon>Betaproteobacteria</taxon>
        <taxon>Burkholderiales</taxon>
        <taxon>Burkholderiaceae</taxon>
        <taxon>Pandoraea</taxon>
    </lineage>
</organism>
<dbReference type="PATRIC" id="fig|656179.3.peg.588"/>
<dbReference type="AlphaFoldDB" id="A0A0H3WRU7"/>
<dbReference type="InterPro" id="IPR053734">
    <property type="entry name" value="Phage_Head-Tail_Connect_sf"/>
</dbReference>
<accession>A0A0H3WRU7</accession>
<sequence>MVIDWDAEVLGPLMGVFGEPVQYRPHTGAPLTIGGVFDDAYQKEMLFSDASVEISTVQAVLGVQLSQFKVLPAQNDQLTVESTGASYVVKDVRVDSHGGAKLILSKMGTA</sequence>
<evidence type="ECO:0000313" key="2">
    <source>
        <dbReference type="Proteomes" id="UP000035651"/>
    </source>
</evidence>
<protein>
    <recommendedName>
        <fullName evidence="3">Phage tail protein</fullName>
    </recommendedName>
</protein>
<dbReference type="Proteomes" id="UP000035651">
    <property type="component" value="Chromosome"/>
</dbReference>
<dbReference type="STRING" id="656179.AB870_02670"/>
<proteinExistence type="predicted"/>
<evidence type="ECO:0008006" key="3">
    <source>
        <dbReference type="Google" id="ProtNLM"/>
    </source>
</evidence>